<comment type="subcellular location">
    <subcellularLocation>
        <location evidence="1 5">Bacterial flagellum basal body</location>
    </subcellularLocation>
</comment>
<dbReference type="InterPro" id="IPR011491">
    <property type="entry name" value="FlgE_D2"/>
</dbReference>
<reference evidence="10 11" key="1">
    <citation type="submission" date="2019-07" db="EMBL/GenBank/DDBJ databases">
        <title>Whole genome shotgun sequence of Halomonas halophila NBRC 102604.</title>
        <authorList>
            <person name="Hosoyama A."/>
            <person name="Uohara A."/>
            <person name="Ohji S."/>
            <person name="Ichikawa N."/>
        </authorList>
    </citation>
    <scope>NUCLEOTIDE SEQUENCE [LARGE SCALE GENOMIC DNA]</scope>
    <source>
        <strain evidence="10 11">NBRC 102604</strain>
    </source>
</reference>
<dbReference type="EMBL" id="BJUS01000044">
    <property type="protein sequence ID" value="GEK74399.1"/>
    <property type="molecule type" value="Genomic_DNA"/>
</dbReference>
<comment type="similarity">
    <text evidence="2 5">Belongs to the flagella basal body rod proteins family.</text>
</comment>
<dbReference type="NCBIfam" id="NF004238">
    <property type="entry name" value="PRK05682.1-1"/>
    <property type="match status" value="1"/>
</dbReference>
<dbReference type="InterPro" id="IPR020013">
    <property type="entry name" value="Flagellar_FlgE/F/G"/>
</dbReference>
<evidence type="ECO:0000259" key="9">
    <source>
        <dbReference type="Pfam" id="PF22692"/>
    </source>
</evidence>
<dbReference type="InterPro" id="IPR001444">
    <property type="entry name" value="Flag_bb_rod_N"/>
</dbReference>
<dbReference type="Proteomes" id="UP000321121">
    <property type="component" value="Unassembled WGS sequence"/>
</dbReference>
<evidence type="ECO:0000259" key="7">
    <source>
        <dbReference type="Pfam" id="PF06429"/>
    </source>
</evidence>
<organism evidence="10 11">
    <name type="scientific">Halomonas halophila</name>
    <dbReference type="NCBI Taxonomy" id="29573"/>
    <lineage>
        <taxon>Bacteria</taxon>
        <taxon>Pseudomonadati</taxon>
        <taxon>Pseudomonadota</taxon>
        <taxon>Gammaproteobacteria</taxon>
        <taxon>Oceanospirillales</taxon>
        <taxon>Halomonadaceae</taxon>
        <taxon>Halomonas</taxon>
    </lineage>
</organism>
<evidence type="ECO:0000259" key="8">
    <source>
        <dbReference type="Pfam" id="PF07559"/>
    </source>
</evidence>
<evidence type="ECO:0000256" key="3">
    <source>
        <dbReference type="ARBA" id="ARBA00019015"/>
    </source>
</evidence>
<dbReference type="PANTHER" id="PTHR30435">
    <property type="entry name" value="FLAGELLAR PROTEIN"/>
    <property type="match status" value="1"/>
</dbReference>
<protein>
    <recommendedName>
        <fullName evidence="3 5">Flagellar hook protein FlgE</fullName>
    </recommendedName>
</protein>
<evidence type="ECO:0000256" key="5">
    <source>
        <dbReference type="RuleBase" id="RU362116"/>
    </source>
</evidence>
<dbReference type="Pfam" id="PF00460">
    <property type="entry name" value="Flg_bb_rod"/>
    <property type="match status" value="1"/>
</dbReference>
<sequence length="472" mass="48987">MGFSQALSGLNAASSSLDVLGNNIANSQTVGYKSSGAQFADIYAGSTGLGTQVSAVLQDFSDGNIENTGRNLDLAISGDGFYRFQQEGEVVYSRNGQLSMTADGYLENAQGARIMGYGLNAANEVQAGGQPEVIQVPADDMPASATANVATSFNLDARETVGEGLSQATVSTDMTDPAGTEQTLDYQFSNNFAVYDSLGNPRNVTVYYQKAQLVDNSQATPRDVFLDASTGNRVYDNGGTYEDQGGTALTPQPAAADLSPVEEANTWNAKVAMDGHYNAANDFTVAFDTNGQLETINGAAANVGNMPAINVTADNTTPLGAGPADMAFALDITGSTQFGNTSATNSLTQDGYTSGALVGISIQDDGTVMRNYANEQSIPAGQIALANFRNPEGLEAVGDNAWRSTAASGQELVGEAGTGVLGTITSGAIETSNVDLASELVDMIVTQRAYQANSQTISTQDEVLQAAINLSR</sequence>
<feature type="domain" description="Flagellar basal body rod protein N-terminal" evidence="6">
    <location>
        <begin position="6"/>
        <end position="33"/>
    </location>
</feature>
<dbReference type="SUPFAM" id="SSF117143">
    <property type="entry name" value="Flagellar hook protein flgE"/>
    <property type="match status" value="1"/>
</dbReference>
<comment type="caution">
    <text evidence="10">The sequence shown here is derived from an EMBL/GenBank/DDBJ whole genome shotgun (WGS) entry which is preliminary data.</text>
</comment>
<dbReference type="Gene3D" id="2.60.98.20">
    <property type="entry name" value="Flagellar hook protein FlgE"/>
    <property type="match status" value="1"/>
</dbReference>
<evidence type="ECO:0000313" key="10">
    <source>
        <dbReference type="EMBL" id="GEK74399.1"/>
    </source>
</evidence>
<dbReference type="NCBIfam" id="TIGR03506">
    <property type="entry name" value="FlgEFG_subfam"/>
    <property type="match status" value="1"/>
</dbReference>
<gene>
    <name evidence="10" type="primary">flgE</name>
    <name evidence="10" type="ORF">HHA04nite_29430</name>
</gene>
<dbReference type="Pfam" id="PF22692">
    <property type="entry name" value="LlgE_F_G_D1"/>
    <property type="match status" value="1"/>
</dbReference>
<evidence type="ECO:0000259" key="6">
    <source>
        <dbReference type="Pfam" id="PF00460"/>
    </source>
</evidence>
<dbReference type="InterPro" id="IPR010930">
    <property type="entry name" value="Flg_bb/hook_C_dom"/>
</dbReference>
<evidence type="ECO:0000256" key="4">
    <source>
        <dbReference type="ARBA" id="ARBA00023143"/>
    </source>
</evidence>
<feature type="domain" description="Flagellar hook protein FlgE/F/G-like D1" evidence="9">
    <location>
        <begin position="75"/>
        <end position="138"/>
    </location>
</feature>
<dbReference type="PANTHER" id="PTHR30435:SF1">
    <property type="entry name" value="FLAGELLAR HOOK PROTEIN FLGE"/>
    <property type="match status" value="1"/>
</dbReference>
<dbReference type="InterPro" id="IPR037058">
    <property type="entry name" value="Falgellar_hook_FlgE_sf"/>
</dbReference>
<accession>A0ABQ0U7A4</accession>
<keyword evidence="10" id="KW-0966">Cell projection</keyword>
<dbReference type="Pfam" id="PF06429">
    <property type="entry name" value="Flg_bbr_C"/>
    <property type="match status" value="1"/>
</dbReference>
<keyword evidence="11" id="KW-1185">Reference proteome</keyword>
<evidence type="ECO:0000256" key="1">
    <source>
        <dbReference type="ARBA" id="ARBA00004117"/>
    </source>
</evidence>
<evidence type="ECO:0000256" key="2">
    <source>
        <dbReference type="ARBA" id="ARBA00009677"/>
    </source>
</evidence>
<proteinExistence type="inferred from homology"/>
<feature type="domain" description="Flagellar basal-body/hook protein C-terminal" evidence="7">
    <location>
        <begin position="426"/>
        <end position="470"/>
    </location>
</feature>
<dbReference type="InterPro" id="IPR053967">
    <property type="entry name" value="LlgE_F_G-like_D1"/>
</dbReference>
<keyword evidence="10" id="KW-0969">Cilium</keyword>
<feature type="domain" description="Flagellar hook protein FlgE D2" evidence="8">
    <location>
        <begin position="175"/>
        <end position="352"/>
    </location>
</feature>
<dbReference type="InterPro" id="IPR037925">
    <property type="entry name" value="FlgE/F/G-like"/>
</dbReference>
<dbReference type="Pfam" id="PF07559">
    <property type="entry name" value="FlgE_D2"/>
    <property type="match status" value="1"/>
</dbReference>
<keyword evidence="4 5" id="KW-0975">Bacterial flagellum</keyword>
<name>A0ABQ0U7A4_9GAMM</name>
<evidence type="ECO:0000313" key="11">
    <source>
        <dbReference type="Proteomes" id="UP000321121"/>
    </source>
</evidence>
<keyword evidence="10" id="KW-0282">Flagellum</keyword>
<dbReference type="RefSeq" id="WP_146910072.1">
    <property type="nucleotide sequence ID" value="NZ_BJUS01000044.1"/>
</dbReference>
<comment type="function">
    <text evidence="5">A flexible structure which links the flagellar filament to the drive apparatus in the basal body.</text>
</comment>